<protein>
    <submittedName>
        <fullName evidence="4">Response regulator</fullName>
    </submittedName>
</protein>
<evidence type="ECO:0000256" key="2">
    <source>
        <dbReference type="PROSITE-ProRule" id="PRU00169"/>
    </source>
</evidence>
<dbReference type="InterPro" id="IPR050595">
    <property type="entry name" value="Bact_response_regulator"/>
</dbReference>
<proteinExistence type="predicted"/>
<dbReference type="PANTHER" id="PTHR44591:SF3">
    <property type="entry name" value="RESPONSE REGULATORY DOMAIN-CONTAINING PROTEIN"/>
    <property type="match status" value="1"/>
</dbReference>
<evidence type="ECO:0000256" key="1">
    <source>
        <dbReference type="ARBA" id="ARBA00022553"/>
    </source>
</evidence>
<keyword evidence="1 2" id="KW-0597">Phosphoprotein</keyword>
<dbReference type="InterPro" id="IPR001789">
    <property type="entry name" value="Sig_transdc_resp-reg_receiver"/>
</dbReference>
<dbReference type="Proteomes" id="UP000886602">
    <property type="component" value="Unassembled WGS sequence"/>
</dbReference>
<accession>A0A9D7FG14</accession>
<feature type="modified residue" description="4-aspartylphosphate" evidence="2">
    <location>
        <position position="75"/>
    </location>
</feature>
<sequence>MLQSALAPTLHPTTQVDETASPFEVLIIDDQSSAREILAAIALTIDPLARVHKFGHPAKALMWAASNEVDFVLTDLRMPLINGVEVIRRLRALDHCEDIPIVVVTILDDKQIRYSALEAGATEFLNKPLDKHECLVRCRNLMTMRRQQKLLRSRINNLQSQVDHKRIGFSARRNDGKFILASDAGLTDFELSRQLHWAILSLDEPVSCEGISAVFRCAMSSNEACFMLPEQCAALQGKWAEMHLQAEDTGLLVGHPDPGSHRSD</sequence>
<dbReference type="PROSITE" id="PS50110">
    <property type="entry name" value="RESPONSE_REGULATORY"/>
    <property type="match status" value="1"/>
</dbReference>
<dbReference type="CDD" id="cd17551">
    <property type="entry name" value="REC_RpfG-like"/>
    <property type="match status" value="1"/>
</dbReference>
<evidence type="ECO:0000313" key="5">
    <source>
        <dbReference type="Proteomes" id="UP000886602"/>
    </source>
</evidence>
<dbReference type="GO" id="GO:0000160">
    <property type="term" value="P:phosphorelay signal transduction system"/>
    <property type="evidence" value="ECO:0007669"/>
    <property type="project" value="InterPro"/>
</dbReference>
<dbReference type="AlphaFoldDB" id="A0A9D7FG14"/>
<organism evidence="4 5">
    <name type="scientific">Candidatus Propionivibrio dominans</name>
    <dbReference type="NCBI Taxonomy" id="2954373"/>
    <lineage>
        <taxon>Bacteria</taxon>
        <taxon>Pseudomonadati</taxon>
        <taxon>Pseudomonadota</taxon>
        <taxon>Betaproteobacteria</taxon>
        <taxon>Rhodocyclales</taxon>
        <taxon>Rhodocyclaceae</taxon>
        <taxon>Propionivibrio</taxon>
    </lineage>
</organism>
<dbReference type="Gene3D" id="3.40.50.2300">
    <property type="match status" value="1"/>
</dbReference>
<dbReference type="EMBL" id="JADJNC010000060">
    <property type="protein sequence ID" value="MBK7424962.1"/>
    <property type="molecule type" value="Genomic_DNA"/>
</dbReference>
<reference evidence="4" key="1">
    <citation type="submission" date="2020-10" db="EMBL/GenBank/DDBJ databases">
        <title>Connecting structure to function with the recovery of over 1000 high-quality activated sludge metagenome-assembled genomes encoding full-length rRNA genes using long-read sequencing.</title>
        <authorList>
            <person name="Singleton C.M."/>
            <person name="Petriglieri F."/>
            <person name="Kristensen J.M."/>
            <person name="Kirkegaard R.H."/>
            <person name="Michaelsen T.Y."/>
            <person name="Andersen M.H."/>
            <person name="Karst S.M."/>
            <person name="Dueholm M.S."/>
            <person name="Nielsen P.H."/>
            <person name="Albertsen M."/>
        </authorList>
    </citation>
    <scope>NUCLEOTIDE SEQUENCE</scope>
    <source>
        <strain evidence="4">EsbW_18-Q3-R4-48_MAXAC.044</strain>
    </source>
</reference>
<gene>
    <name evidence="4" type="ORF">IPJ48_18820</name>
</gene>
<evidence type="ECO:0000313" key="4">
    <source>
        <dbReference type="EMBL" id="MBK7424962.1"/>
    </source>
</evidence>
<name>A0A9D7FG14_9RHOO</name>
<dbReference type="Pfam" id="PF00072">
    <property type="entry name" value="Response_reg"/>
    <property type="match status" value="1"/>
</dbReference>
<comment type="caution">
    <text evidence="4">The sequence shown here is derived from an EMBL/GenBank/DDBJ whole genome shotgun (WGS) entry which is preliminary data.</text>
</comment>
<dbReference type="PANTHER" id="PTHR44591">
    <property type="entry name" value="STRESS RESPONSE REGULATOR PROTEIN 1"/>
    <property type="match status" value="1"/>
</dbReference>
<dbReference type="InterPro" id="IPR011006">
    <property type="entry name" value="CheY-like_superfamily"/>
</dbReference>
<dbReference type="SMART" id="SM00448">
    <property type="entry name" value="REC"/>
    <property type="match status" value="1"/>
</dbReference>
<dbReference type="SUPFAM" id="SSF52172">
    <property type="entry name" value="CheY-like"/>
    <property type="match status" value="1"/>
</dbReference>
<evidence type="ECO:0000259" key="3">
    <source>
        <dbReference type="PROSITE" id="PS50110"/>
    </source>
</evidence>
<feature type="domain" description="Response regulatory" evidence="3">
    <location>
        <begin position="24"/>
        <end position="142"/>
    </location>
</feature>